<name>A0ABW9E5H8_9BURK</name>
<organism evidence="1 2">
    <name type="scientific">Paraburkholderia metrosideri</name>
    <dbReference type="NCBI Taxonomy" id="580937"/>
    <lineage>
        <taxon>Bacteria</taxon>
        <taxon>Pseudomonadati</taxon>
        <taxon>Pseudomonadota</taxon>
        <taxon>Betaproteobacteria</taxon>
        <taxon>Burkholderiales</taxon>
        <taxon>Burkholderiaceae</taxon>
        <taxon>Paraburkholderia</taxon>
    </lineage>
</organism>
<dbReference type="EMBL" id="JAQQCF010000061">
    <property type="protein sequence ID" value="MFM0642199.1"/>
    <property type="molecule type" value="Genomic_DNA"/>
</dbReference>
<dbReference type="Proteomes" id="UP001629432">
    <property type="component" value="Unassembled WGS sequence"/>
</dbReference>
<reference evidence="1 2" key="1">
    <citation type="journal article" date="2024" name="Chem. Sci.">
        <title>Discovery of megapolipeptins by genome mining of a Burkholderiales bacteria collection.</title>
        <authorList>
            <person name="Paulo B.S."/>
            <person name="Recchia M.J.J."/>
            <person name="Lee S."/>
            <person name="Fergusson C.H."/>
            <person name="Romanowski S.B."/>
            <person name="Hernandez A."/>
            <person name="Krull N."/>
            <person name="Liu D.Y."/>
            <person name="Cavanagh H."/>
            <person name="Bos A."/>
            <person name="Gray C.A."/>
            <person name="Murphy B.T."/>
            <person name="Linington R.G."/>
            <person name="Eustaquio A.S."/>
        </authorList>
    </citation>
    <scope>NUCLEOTIDE SEQUENCE [LARGE SCALE GENOMIC DNA]</scope>
    <source>
        <strain evidence="1 2">RL17-338-BIC-A</strain>
    </source>
</reference>
<comment type="caution">
    <text evidence="1">The sequence shown here is derived from an EMBL/GenBank/DDBJ whole genome shotgun (WGS) entry which is preliminary data.</text>
</comment>
<evidence type="ECO:0000313" key="1">
    <source>
        <dbReference type="EMBL" id="MFM0642199.1"/>
    </source>
</evidence>
<keyword evidence="2" id="KW-1185">Reference proteome</keyword>
<evidence type="ECO:0000313" key="2">
    <source>
        <dbReference type="Proteomes" id="UP001629432"/>
    </source>
</evidence>
<accession>A0ABW9E5H8</accession>
<dbReference type="RefSeq" id="WP_408242083.1">
    <property type="nucleotide sequence ID" value="NZ_JAQQCF010000061.1"/>
</dbReference>
<gene>
    <name evidence="1" type="ORF">PQQ63_36545</name>
</gene>
<protein>
    <submittedName>
        <fullName evidence="1">Uncharacterized protein</fullName>
    </submittedName>
</protein>
<sequence length="108" mass="11794">MAKQVTIASGAVFQTLTAAKTHFSNVREATQPGTRLSEPDRSDVLDIYRRYCLATNWPAEEVVDVTAEWDNQQRSHGGYATTKAFAVVIASGETKVFSMDKALAAIDV</sequence>
<dbReference type="Gene3D" id="3.10.450.40">
    <property type="match status" value="1"/>
</dbReference>
<proteinExistence type="predicted"/>